<dbReference type="GO" id="GO:0009788">
    <property type="term" value="P:negative regulation of abscisic acid-activated signaling pathway"/>
    <property type="evidence" value="ECO:0007669"/>
    <property type="project" value="InterPro"/>
</dbReference>
<name>A0AAD1YPT5_9LAMI</name>
<dbReference type="PANTHER" id="PTHR47287">
    <property type="entry name" value="C2H2 AND C2HC ZINC FINGERS SUPERFAMILY PROTEIN"/>
    <property type="match status" value="1"/>
</dbReference>
<evidence type="ECO:0000256" key="7">
    <source>
        <dbReference type="SAM" id="MobiDB-lite"/>
    </source>
</evidence>
<dbReference type="Gene3D" id="3.30.160.60">
    <property type="entry name" value="Classic Zinc Finger"/>
    <property type="match status" value="1"/>
</dbReference>
<dbReference type="GO" id="GO:0008270">
    <property type="term" value="F:zinc ion binding"/>
    <property type="evidence" value="ECO:0007669"/>
    <property type="project" value="UniProtKB-KW"/>
</dbReference>
<evidence type="ECO:0000313" key="9">
    <source>
        <dbReference type="EMBL" id="CAI9754143.1"/>
    </source>
</evidence>
<sequence length="226" mass="24891">MEEQDQNQENSRNTNLVLDLSLSSKDIDPNSRPELNLLEKNPSENPSNNDPSPRGNESEPRVFSCNYCQRKFYSSQALGGHQNAHKRERTIVKRGHCFGGAASLSFGRSSSMGFPPLHGSLNRSLGIHVHSTIHKPTFLAPSTIYGQYGWSRKPLDQQPTIGRLAAENHHVGSPSNGGAARFDTVQKFSSVVNAVLDCSSLKFGTQLARQLVTTIYTTATFDYISL</sequence>
<dbReference type="SUPFAM" id="SSF57667">
    <property type="entry name" value="beta-beta-alpha zinc fingers"/>
    <property type="match status" value="1"/>
</dbReference>
<feature type="compositionally biased region" description="Polar residues" evidence="7">
    <location>
        <begin position="7"/>
        <end position="24"/>
    </location>
</feature>
<dbReference type="InterPro" id="IPR013087">
    <property type="entry name" value="Znf_C2H2_type"/>
</dbReference>
<evidence type="ECO:0000256" key="1">
    <source>
        <dbReference type="ARBA" id="ARBA00004123"/>
    </source>
</evidence>
<dbReference type="InterPro" id="IPR044246">
    <property type="entry name" value="ZFP3-like"/>
</dbReference>
<dbReference type="PROSITE" id="PS00028">
    <property type="entry name" value="ZINC_FINGER_C2H2_1"/>
    <property type="match status" value="1"/>
</dbReference>
<keyword evidence="2" id="KW-0479">Metal-binding</keyword>
<keyword evidence="3 6" id="KW-0863">Zinc-finger</keyword>
<dbReference type="PROSITE" id="PS50157">
    <property type="entry name" value="ZINC_FINGER_C2H2_2"/>
    <property type="match status" value="1"/>
</dbReference>
<dbReference type="AlphaFoldDB" id="A0AAD1YPT5"/>
<gene>
    <name evidence="9" type="ORF">FPE_LOCUS1574</name>
</gene>
<dbReference type="PANTHER" id="PTHR47287:SF15">
    <property type="entry name" value="ZINC FINGER PROTEIN 3-LIKE"/>
    <property type="match status" value="1"/>
</dbReference>
<dbReference type="Proteomes" id="UP000834106">
    <property type="component" value="Chromosome 1"/>
</dbReference>
<feature type="domain" description="C2H2-type" evidence="8">
    <location>
        <begin position="63"/>
        <end position="90"/>
    </location>
</feature>
<proteinExistence type="predicted"/>
<accession>A0AAD1YPT5</accession>
<keyword evidence="4" id="KW-0862">Zinc</keyword>
<evidence type="ECO:0000256" key="6">
    <source>
        <dbReference type="PROSITE-ProRule" id="PRU00042"/>
    </source>
</evidence>
<evidence type="ECO:0000256" key="3">
    <source>
        <dbReference type="ARBA" id="ARBA00022771"/>
    </source>
</evidence>
<dbReference type="GO" id="GO:0005634">
    <property type="term" value="C:nucleus"/>
    <property type="evidence" value="ECO:0007669"/>
    <property type="project" value="UniProtKB-SubCell"/>
</dbReference>
<reference evidence="9" key="1">
    <citation type="submission" date="2023-05" db="EMBL/GenBank/DDBJ databases">
        <authorList>
            <person name="Huff M."/>
        </authorList>
    </citation>
    <scope>NUCLEOTIDE SEQUENCE</scope>
</reference>
<comment type="subcellular location">
    <subcellularLocation>
        <location evidence="1">Nucleus</location>
    </subcellularLocation>
</comment>
<keyword evidence="5" id="KW-0539">Nucleus</keyword>
<feature type="compositionally biased region" description="Low complexity" evidence="7">
    <location>
        <begin position="43"/>
        <end position="53"/>
    </location>
</feature>
<organism evidence="9 10">
    <name type="scientific">Fraxinus pennsylvanica</name>
    <dbReference type="NCBI Taxonomy" id="56036"/>
    <lineage>
        <taxon>Eukaryota</taxon>
        <taxon>Viridiplantae</taxon>
        <taxon>Streptophyta</taxon>
        <taxon>Embryophyta</taxon>
        <taxon>Tracheophyta</taxon>
        <taxon>Spermatophyta</taxon>
        <taxon>Magnoliopsida</taxon>
        <taxon>eudicotyledons</taxon>
        <taxon>Gunneridae</taxon>
        <taxon>Pentapetalae</taxon>
        <taxon>asterids</taxon>
        <taxon>lamiids</taxon>
        <taxon>Lamiales</taxon>
        <taxon>Oleaceae</taxon>
        <taxon>Oleeae</taxon>
        <taxon>Fraxinus</taxon>
    </lineage>
</organism>
<evidence type="ECO:0000313" key="10">
    <source>
        <dbReference type="Proteomes" id="UP000834106"/>
    </source>
</evidence>
<feature type="region of interest" description="Disordered" evidence="7">
    <location>
        <begin position="1"/>
        <end position="60"/>
    </location>
</feature>
<evidence type="ECO:0000256" key="5">
    <source>
        <dbReference type="ARBA" id="ARBA00023242"/>
    </source>
</evidence>
<protein>
    <recommendedName>
        <fullName evidence="8">C2H2-type domain-containing protein</fullName>
    </recommendedName>
</protein>
<evidence type="ECO:0000256" key="4">
    <source>
        <dbReference type="ARBA" id="ARBA00022833"/>
    </source>
</evidence>
<evidence type="ECO:0000256" key="2">
    <source>
        <dbReference type="ARBA" id="ARBA00022723"/>
    </source>
</evidence>
<dbReference type="InterPro" id="IPR036236">
    <property type="entry name" value="Znf_C2H2_sf"/>
</dbReference>
<evidence type="ECO:0000259" key="8">
    <source>
        <dbReference type="PROSITE" id="PS50157"/>
    </source>
</evidence>
<keyword evidence="10" id="KW-1185">Reference proteome</keyword>
<dbReference type="EMBL" id="OU503036">
    <property type="protein sequence ID" value="CAI9754143.1"/>
    <property type="molecule type" value="Genomic_DNA"/>
</dbReference>